<feature type="compositionally biased region" description="Basic residues" evidence="2">
    <location>
        <begin position="186"/>
        <end position="195"/>
    </location>
</feature>
<reference evidence="3 4" key="1">
    <citation type="submission" date="2018-04" db="EMBL/GenBank/DDBJ databases">
        <title>Genomic Encyclopedia of Type Strains, Phase IV (KMG-IV): sequencing the most valuable type-strain genomes for metagenomic binning, comparative biology and taxonomic classification.</title>
        <authorList>
            <person name="Goeker M."/>
        </authorList>
    </citation>
    <scope>NUCLEOTIDE SEQUENCE [LARGE SCALE GENOMIC DNA]</scope>
    <source>
        <strain evidence="3 4">DSM 100231</strain>
    </source>
</reference>
<comment type="caution">
    <text evidence="3">The sequence shown here is derived from an EMBL/GenBank/DDBJ whole genome shotgun (WGS) entry which is preliminary data.</text>
</comment>
<dbReference type="AlphaFoldDB" id="A0A2U1B656"/>
<evidence type="ECO:0008006" key="5">
    <source>
        <dbReference type="Google" id="ProtNLM"/>
    </source>
</evidence>
<feature type="compositionally biased region" description="Basic and acidic residues" evidence="2">
    <location>
        <begin position="196"/>
        <end position="206"/>
    </location>
</feature>
<evidence type="ECO:0000256" key="1">
    <source>
        <dbReference type="SAM" id="Coils"/>
    </source>
</evidence>
<sequence length="358" mass="42195">MPAFKSDKPVPSLTPQITSSDHRRLSQLQQEFNQKVAQIEQLKQELATRRDSMDLAQKRIEKELRPIIMQQVAQRVALAHLLDEAFALPLFSFREKEKLAQLIASISLDLIQNYERKDLISLHDRYAEVPYAEHDTYLYEEENFPEEGITDQEEEAIPDNWDELDEFERIQAQLDREEEERERARQNRQKGRKTKAQQEKEAKAKAELSNISKASRRVYTDLAKQLHPDKERDETKWAWKEEAMKRVTQAYHHDDFFELLRLQMEFLQEQGQALDKLPDEQLAYYLKILNDQLSELQADLNSFISGPNASFYDRFCGSPKQMNQKFKQAKEGLAYELEQLKQNLKVLQDPVQIKVILK</sequence>
<dbReference type="RefSeq" id="WP_116541713.1">
    <property type="nucleotide sequence ID" value="NZ_QEKI01000001.1"/>
</dbReference>
<name>A0A2U1B656_9BACT</name>
<gene>
    <name evidence="3" type="ORF">C8E01_101455</name>
</gene>
<feature type="coiled-coil region" evidence="1">
    <location>
        <begin position="25"/>
        <end position="59"/>
    </location>
</feature>
<protein>
    <recommendedName>
        <fullName evidence="5">DnaJ-like protein</fullName>
    </recommendedName>
</protein>
<dbReference type="EMBL" id="QEKI01000001">
    <property type="protein sequence ID" value="PVY44091.1"/>
    <property type="molecule type" value="Genomic_DNA"/>
</dbReference>
<evidence type="ECO:0000313" key="3">
    <source>
        <dbReference type="EMBL" id="PVY44091.1"/>
    </source>
</evidence>
<dbReference type="InterPro" id="IPR036869">
    <property type="entry name" value="J_dom_sf"/>
</dbReference>
<dbReference type="Gene3D" id="1.10.287.110">
    <property type="entry name" value="DnaJ domain"/>
    <property type="match status" value="1"/>
</dbReference>
<evidence type="ECO:0000256" key="2">
    <source>
        <dbReference type="SAM" id="MobiDB-lite"/>
    </source>
</evidence>
<feature type="region of interest" description="Disordered" evidence="2">
    <location>
        <begin position="1"/>
        <end position="21"/>
    </location>
</feature>
<keyword evidence="1" id="KW-0175">Coiled coil</keyword>
<accession>A0A2U1B656</accession>
<dbReference type="OrthoDB" id="114754at2"/>
<keyword evidence="4" id="KW-1185">Reference proteome</keyword>
<feature type="region of interest" description="Disordered" evidence="2">
    <location>
        <begin position="174"/>
        <end position="207"/>
    </location>
</feature>
<organism evidence="3 4">
    <name type="scientific">Pontibacter virosus</name>
    <dbReference type="NCBI Taxonomy" id="1765052"/>
    <lineage>
        <taxon>Bacteria</taxon>
        <taxon>Pseudomonadati</taxon>
        <taxon>Bacteroidota</taxon>
        <taxon>Cytophagia</taxon>
        <taxon>Cytophagales</taxon>
        <taxon>Hymenobacteraceae</taxon>
        <taxon>Pontibacter</taxon>
    </lineage>
</organism>
<proteinExistence type="predicted"/>
<evidence type="ECO:0000313" key="4">
    <source>
        <dbReference type="Proteomes" id="UP000245466"/>
    </source>
</evidence>
<dbReference type="SUPFAM" id="SSF46565">
    <property type="entry name" value="Chaperone J-domain"/>
    <property type="match status" value="1"/>
</dbReference>
<dbReference type="Proteomes" id="UP000245466">
    <property type="component" value="Unassembled WGS sequence"/>
</dbReference>